<organism evidence="7 8">
    <name type="scientific">Ceratitis capitata</name>
    <name type="common">Mediterranean fruit fly</name>
    <name type="synonym">Tephritis capitata</name>
    <dbReference type="NCBI Taxonomy" id="7213"/>
    <lineage>
        <taxon>Eukaryota</taxon>
        <taxon>Metazoa</taxon>
        <taxon>Ecdysozoa</taxon>
        <taxon>Arthropoda</taxon>
        <taxon>Hexapoda</taxon>
        <taxon>Insecta</taxon>
        <taxon>Pterygota</taxon>
        <taxon>Neoptera</taxon>
        <taxon>Endopterygota</taxon>
        <taxon>Diptera</taxon>
        <taxon>Brachycera</taxon>
        <taxon>Muscomorpha</taxon>
        <taxon>Tephritoidea</taxon>
        <taxon>Tephritidae</taxon>
        <taxon>Ceratitis</taxon>
        <taxon>Ceratitis</taxon>
    </lineage>
</organism>
<name>A0A811U4K9_CERCA</name>
<protein>
    <submittedName>
        <fullName evidence="7">(Mediterranean fruit fly) hypothetical protein</fullName>
    </submittedName>
</protein>
<keyword evidence="8" id="KW-1185">Reference proteome</keyword>
<dbReference type="PANTHER" id="PTHR10841">
    <property type="entry name" value="SYNAPSIN"/>
    <property type="match status" value="1"/>
</dbReference>
<feature type="compositionally biased region" description="Pro residues" evidence="5">
    <location>
        <begin position="483"/>
        <end position="496"/>
    </location>
</feature>
<dbReference type="InterPro" id="IPR020898">
    <property type="entry name" value="Synapsin_ATP-bd_dom"/>
</dbReference>
<feature type="compositionally biased region" description="Polar residues" evidence="5">
    <location>
        <begin position="662"/>
        <end position="671"/>
    </location>
</feature>
<dbReference type="SUPFAM" id="SSF56059">
    <property type="entry name" value="Glutathione synthetase ATP-binding domain-like"/>
    <property type="match status" value="1"/>
</dbReference>
<dbReference type="InterPro" id="IPR001359">
    <property type="entry name" value="Synapsin"/>
</dbReference>
<feature type="compositionally biased region" description="Low complexity" evidence="5">
    <location>
        <begin position="532"/>
        <end position="574"/>
    </location>
</feature>
<feature type="compositionally biased region" description="Polar residues" evidence="5">
    <location>
        <begin position="499"/>
        <end position="513"/>
    </location>
</feature>
<feature type="compositionally biased region" description="Polar residues" evidence="5">
    <location>
        <begin position="444"/>
        <end position="456"/>
    </location>
</feature>
<feature type="compositionally biased region" description="Low complexity" evidence="5">
    <location>
        <begin position="179"/>
        <end position="193"/>
    </location>
</feature>
<dbReference type="PANTHER" id="PTHR10841:SF17">
    <property type="entry name" value="SYNAPSIN"/>
    <property type="match status" value="1"/>
</dbReference>
<comment type="caution">
    <text evidence="7">The sequence shown here is derived from an EMBL/GenBank/DDBJ whole genome shotgun (WGS) entry which is preliminary data.</text>
</comment>
<feature type="region of interest" description="Disordered" evidence="5">
    <location>
        <begin position="345"/>
        <end position="580"/>
    </location>
</feature>
<accession>A0A811U4K9</accession>
<evidence type="ECO:0000313" key="7">
    <source>
        <dbReference type="EMBL" id="CAD6993360.1"/>
    </source>
</evidence>
<feature type="compositionally biased region" description="Polar residues" evidence="5">
    <location>
        <begin position="633"/>
        <end position="648"/>
    </location>
</feature>
<dbReference type="Proteomes" id="UP000606786">
    <property type="component" value="Unassembled WGS sequence"/>
</dbReference>
<reference evidence="7" key="1">
    <citation type="submission" date="2020-11" db="EMBL/GenBank/DDBJ databases">
        <authorList>
            <person name="Whitehead M."/>
        </authorList>
    </citation>
    <scope>NUCLEOTIDE SEQUENCE</scope>
    <source>
        <strain evidence="7">EGII</strain>
    </source>
</reference>
<feature type="compositionally biased region" description="Gly residues" evidence="5">
    <location>
        <begin position="309"/>
        <end position="330"/>
    </location>
</feature>
<feature type="compositionally biased region" description="Low complexity" evidence="5">
    <location>
        <begin position="345"/>
        <end position="365"/>
    </location>
</feature>
<feature type="compositionally biased region" description="Low complexity" evidence="5">
    <location>
        <begin position="714"/>
        <end position="724"/>
    </location>
</feature>
<feature type="compositionally biased region" description="Low complexity" evidence="5">
    <location>
        <begin position="457"/>
        <end position="471"/>
    </location>
</feature>
<comment type="subcellular location">
    <subcellularLocation>
        <location evidence="4">Synapse</location>
    </subcellularLocation>
</comment>
<feature type="compositionally biased region" description="Polar residues" evidence="5">
    <location>
        <begin position="383"/>
        <end position="393"/>
    </location>
</feature>
<dbReference type="Pfam" id="PF02750">
    <property type="entry name" value="Synapsin_C"/>
    <property type="match status" value="1"/>
</dbReference>
<dbReference type="OrthoDB" id="10249572at2759"/>
<dbReference type="Gene3D" id="3.30.470.20">
    <property type="entry name" value="ATP-grasp fold, B domain"/>
    <property type="match status" value="1"/>
</dbReference>
<feature type="region of interest" description="Disordered" evidence="5">
    <location>
        <begin position="167"/>
        <end position="333"/>
    </location>
</feature>
<feature type="region of interest" description="Disordered" evidence="5">
    <location>
        <begin position="597"/>
        <end position="671"/>
    </location>
</feature>
<feature type="domain" description="Synapsin ATP-binding" evidence="6">
    <location>
        <begin position="5"/>
        <end position="163"/>
    </location>
</feature>
<evidence type="ECO:0000313" key="8">
    <source>
        <dbReference type="Proteomes" id="UP000606786"/>
    </source>
</evidence>
<gene>
    <name evidence="7" type="ORF">CCAP1982_LOCUS2178</name>
</gene>
<evidence type="ECO:0000256" key="3">
    <source>
        <dbReference type="ARBA" id="ARBA00023018"/>
    </source>
</evidence>
<evidence type="ECO:0000259" key="6">
    <source>
        <dbReference type="Pfam" id="PF02750"/>
    </source>
</evidence>
<feature type="compositionally biased region" description="Low complexity" evidence="5">
    <location>
        <begin position="270"/>
        <end position="287"/>
    </location>
</feature>
<dbReference type="EMBL" id="CAJHJT010000001">
    <property type="protein sequence ID" value="CAD6993360.1"/>
    <property type="molecule type" value="Genomic_DNA"/>
</dbReference>
<proteinExistence type="inferred from homology"/>
<keyword evidence="2" id="KW-0597">Phosphoprotein</keyword>
<dbReference type="PRINTS" id="PR01368">
    <property type="entry name" value="SYNAPSIN"/>
</dbReference>
<dbReference type="GO" id="GO:0030672">
    <property type="term" value="C:synaptic vesicle membrane"/>
    <property type="evidence" value="ECO:0007669"/>
    <property type="project" value="TreeGrafter"/>
</dbReference>
<feature type="region of interest" description="Disordered" evidence="5">
    <location>
        <begin position="692"/>
        <end position="768"/>
    </location>
</feature>
<keyword evidence="3" id="KW-0770">Synapse</keyword>
<dbReference type="GO" id="GO:0007269">
    <property type="term" value="P:neurotransmitter secretion"/>
    <property type="evidence" value="ECO:0007669"/>
    <property type="project" value="InterPro"/>
</dbReference>
<feature type="compositionally biased region" description="Polar residues" evidence="5">
    <location>
        <begin position="611"/>
        <end position="624"/>
    </location>
</feature>
<feature type="compositionally biased region" description="Pro residues" evidence="5">
    <location>
        <begin position="201"/>
        <end position="221"/>
    </location>
</feature>
<feature type="compositionally biased region" description="Polar residues" evidence="5">
    <location>
        <begin position="733"/>
        <end position="750"/>
    </location>
</feature>
<feature type="compositionally biased region" description="Polar residues" evidence="5">
    <location>
        <begin position="521"/>
        <end position="531"/>
    </location>
</feature>
<comment type="similarity">
    <text evidence="1">Belongs to the synapsin family.</text>
</comment>
<dbReference type="AlphaFoldDB" id="A0A811U4K9"/>
<evidence type="ECO:0000256" key="1">
    <source>
        <dbReference type="ARBA" id="ARBA00008243"/>
    </source>
</evidence>
<dbReference type="FunFam" id="3.30.470.20:FF:000059">
    <property type="entry name" value="Synapsin-3"/>
    <property type="match status" value="1"/>
</dbReference>
<sequence length="768" mass="78743">MLFSWSKFPCVLKAGHCHGGVATARLENQSALQDAAGLVTGSGNDAHCYCTIEPYIDAKFDVHIQKIGNNYKAFMRKSISGHWKTNQGSAMLEQITLTEKYKSWVDEISELFGGMEVCGLSVVVGKDGREHIISACDCTFSLIGDSQEEDRRQIADLVSARMQNVCRPSMAQTGGPPHGIRQPSRSSISSRGESPTEDVAPTPPAPAGPRPAPMGGPPPIPERTSPAVGSIGRLSSRSSISELPEEPSAPAPTSVPGSVGGIARRDSQTSQASSVSSASRVSSRPPQTQTSVVEDAEDTMKNLPSETSTGGGIGGGGSGGAPSSAGGSGISGISTGSFLGKQFSFASGKSASGSTSSVASEVISAQPSPKLAAAEKPYDARSDTSTNSTLTGGSMSVSASSAASYSSKPSSSVLDNLPEENKYKPVTNFEPQERVNPFDKGAIKTSTTNQTIGSAVSTTSSSSISSSSISSRINRNGNVGVKSPPPPLGPPPPPPTGVAGNTSYRNSISTTPPSAGKDSRTFNYGSSTSIETITRMDTNTTTTTTAGPSSDATAAGAVGATGDDNASGGAAASTSGGGIDWKSKMGIRSASVYSAPAAVSSTMPAAGDTSGYASNSSPASNVYNATADLPSYTRPSYSRSESNASNKQTDLDIIFGDAPKPSHSNGKYTRSGGSLSDAELIFGGPPTNYKADRFGASKSMSVTSERSNDGSNGGNSNSYRNYEGIQNAAFSDFSDSPKTGSISSINSYGNANRWGKPTVEEDDELDLK</sequence>
<feature type="compositionally biased region" description="Low complexity" evidence="5">
    <location>
        <begin position="394"/>
        <end position="412"/>
    </location>
</feature>
<evidence type="ECO:0000256" key="5">
    <source>
        <dbReference type="SAM" id="MobiDB-lite"/>
    </source>
</evidence>
<evidence type="ECO:0000256" key="4">
    <source>
        <dbReference type="ARBA" id="ARBA00034103"/>
    </source>
</evidence>
<evidence type="ECO:0000256" key="2">
    <source>
        <dbReference type="ARBA" id="ARBA00022553"/>
    </source>
</evidence>
<feature type="compositionally biased region" description="Low complexity" evidence="5">
    <location>
        <begin position="229"/>
        <end position="252"/>
    </location>
</feature>